<dbReference type="AlphaFoldDB" id="A0A059KIS7"/>
<dbReference type="Proteomes" id="UP000026714">
    <property type="component" value="Unassembled WGS sequence"/>
</dbReference>
<keyword evidence="2" id="KW-1185">Reference proteome</keyword>
<gene>
    <name evidence="1" type="ORF">X805_30720</name>
</gene>
<name>A0A059KIS7_9BURK</name>
<organism evidence="1 2">
    <name type="scientific">Sphaerotilus natans subsp. natans DSM 6575</name>
    <dbReference type="NCBI Taxonomy" id="1286631"/>
    <lineage>
        <taxon>Bacteria</taxon>
        <taxon>Pseudomonadati</taxon>
        <taxon>Pseudomonadota</taxon>
        <taxon>Betaproteobacteria</taxon>
        <taxon>Burkholderiales</taxon>
        <taxon>Sphaerotilaceae</taxon>
        <taxon>Sphaerotilus</taxon>
    </lineage>
</organism>
<evidence type="ECO:0000313" key="1">
    <source>
        <dbReference type="EMBL" id="KDB51351.1"/>
    </source>
</evidence>
<accession>A0A059KIS7</accession>
<comment type="caution">
    <text evidence="1">The sequence shown here is derived from an EMBL/GenBank/DDBJ whole genome shotgun (WGS) entry which is preliminary data.</text>
</comment>
<protein>
    <submittedName>
        <fullName evidence="1">Uncharacterized protein</fullName>
    </submittedName>
</protein>
<evidence type="ECO:0000313" key="2">
    <source>
        <dbReference type="Proteomes" id="UP000026714"/>
    </source>
</evidence>
<reference evidence="1 2" key="1">
    <citation type="journal article" date="2014" name="FEMS Microbiol. Ecol.">
        <title>Sphaerotilus natans encrusted with nanoball-shaped Fe(III) oxide minerals formed by nitrate-reducing mixotrophic Fe(II) oxidation.</title>
        <authorList>
            <person name="Park S."/>
            <person name="Kim D.H."/>
            <person name="Lee J.H."/>
            <person name="Hur H.G."/>
        </authorList>
    </citation>
    <scope>NUCLEOTIDE SEQUENCE [LARGE SCALE GENOMIC DNA]</scope>
    <source>
        <strain evidence="1 2">DSM 6575</strain>
    </source>
</reference>
<dbReference type="EMBL" id="AZRA01000086">
    <property type="protein sequence ID" value="KDB51351.1"/>
    <property type="molecule type" value="Genomic_DNA"/>
</dbReference>
<proteinExistence type="predicted"/>
<sequence>MLNTVNQVKQHAAEQADCCLCSAAVDVQRQLSVAMDRVTHCVRD</sequence>